<evidence type="ECO:0000256" key="1">
    <source>
        <dbReference type="SAM" id="SignalP"/>
    </source>
</evidence>
<keyword evidence="1" id="KW-0732">Signal</keyword>
<reference evidence="2" key="2">
    <citation type="submission" date="2024-04" db="UniProtKB">
        <authorList>
            <consortium name="Ensembl"/>
        </authorList>
    </citation>
    <scope>IDENTIFICATION</scope>
</reference>
<sequence>MMIVLLLLGALGCMGVSRVTGVVKKYGESYYFMLHGNPHVLEFHPEHNSNVTILWKKDQRVITLDRKFVMTGSIFAIHKLTQNDSGHYISRDKDLKEISTYTLEVKATTRTYSPEPGDRLSFTFNLKPDSCNIYFFPSRTRRLRMLENKIIRGGVLQGDSDELYCKGFDFLHPCGISNKVLQISCDGRYEIRDQNDNTALMVSLDMNQILRTVIRTPGYNFNFTFNLEPNSCNIYFRPEGDSVINLVYGGVLQEGLDEIGCSGFELLKPCGILNKVVQMSCN</sequence>
<evidence type="ECO:0000313" key="2">
    <source>
        <dbReference type="Ensembl" id="ENSGACP00000023751.1"/>
    </source>
</evidence>
<dbReference type="SUPFAM" id="SSF48726">
    <property type="entry name" value="Immunoglobulin"/>
    <property type="match status" value="1"/>
</dbReference>
<dbReference type="InterPro" id="IPR013783">
    <property type="entry name" value="Ig-like_fold"/>
</dbReference>
<dbReference type="Bgee" id="ENSGACG00000017979">
    <property type="expression patterns" value="Expressed in diencephalon and 12 other cell types or tissues"/>
</dbReference>
<accession>G3Q1K3</accession>
<feature type="chain" id="PRO_5003450441" evidence="1">
    <location>
        <begin position="22"/>
        <end position="282"/>
    </location>
</feature>
<protein>
    <submittedName>
        <fullName evidence="2">Uncharacterized protein</fullName>
    </submittedName>
</protein>
<name>G3Q1K3_GASAC</name>
<dbReference type="AlphaFoldDB" id="G3Q1K3"/>
<reference evidence="2" key="1">
    <citation type="submission" date="2006-01" db="EMBL/GenBank/DDBJ databases">
        <authorList>
            <person name="Lindblad-Toh K."/>
            <person name="Mauceli E."/>
            <person name="Grabherr M."/>
            <person name="Chang J.L."/>
            <person name="Lander E.S."/>
        </authorList>
    </citation>
    <scope>NUCLEOTIDE SEQUENCE [LARGE SCALE GENOMIC DNA]</scope>
</reference>
<dbReference type="InterPro" id="IPR036179">
    <property type="entry name" value="Ig-like_dom_sf"/>
</dbReference>
<dbReference type="InParanoid" id="G3Q1K3"/>
<dbReference type="Gene3D" id="2.60.40.10">
    <property type="entry name" value="Immunoglobulins"/>
    <property type="match status" value="1"/>
</dbReference>
<proteinExistence type="predicted"/>
<organism evidence="2">
    <name type="scientific">Gasterosteus aculeatus</name>
    <name type="common">Three-spined stickleback</name>
    <dbReference type="NCBI Taxonomy" id="69293"/>
    <lineage>
        <taxon>Eukaryota</taxon>
        <taxon>Metazoa</taxon>
        <taxon>Chordata</taxon>
        <taxon>Craniata</taxon>
        <taxon>Vertebrata</taxon>
        <taxon>Euteleostomi</taxon>
        <taxon>Actinopterygii</taxon>
        <taxon>Neopterygii</taxon>
        <taxon>Teleostei</taxon>
        <taxon>Neoteleostei</taxon>
        <taxon>Acanthomorphata</taxon>
        <taxon>Eupercaria</taxon>
        <taxon>Perciformes</taxon>
        <taxon>Cottioidei</taxon>
        <taxon>Gasterosteales</taxon>
        <taxon>Gasterosteidae</taxon>
        <taxon>Gasterosteus</taxon>
    </lineage>
</organism>
<feature type="signal peptide" evidence="1">
    <location>
        <begin position="1"/>
        <end position="21"/>
    </location>
</feature>
<dbReference type="Ensembl" id="ENSGACT00000023798.1">
    <property type="protein sequence ID" value="ENSGACP00000023751.1"/>
    <property type="gene ID" value="ENSGACG00000017979.1"/>
</dbReference>